<dbReference type="Gene3D" id="1.20.120.20">
    <property type="entry name" value="Apolipoprotein"/>
    <property type="match status" value="2"/>
</dbReference>
<dbReference type="Proteomes" id="UP000323824">
    <property type="component" value="Chromosome"/>
</dbReference>
<keyword evidence="2" id="KW-1133">Transmembrane helix</keyword>
<evidence type="ECO:0000256" key="2">
    <source>
        <dbReference type="SAM" id="Phobius"/>
    </source>
</evidence>
<evidence type="ECO:0000313" key="4">
    <source>
        <dbReference type="Proteomes" id="UP000323824"/>
    </source>
</evidence>
<dbReference type="RefSeq" id="WP_149566873.1">
    <property type="nucleotide sequence ID" value="NZ_CP035807.1"/>
</dbReference>
<proteinExistence type="predicted"/>
<dbReference type="NCBIfam" id="NF047515">
    <property type="entry name" value="SpiroCoCo_C"/>
    <property type="match status" value="1"/>
</dbReference>
<protein>
    <submittedName>
        <fullName evidence="3">Uncharacterized protein</fullName>
    </submittedName>
</protein>
<reference evidence="3 4" key="1">
    <citation type="submission" date="2019-02" db="EMBL/GenBank/DDBJ databases">
        <authorList>
            <person name="Fomenkov A."/>
            <person name="Dubinina G."/>
            <person name="Grabovich M."/>
            <person name="Vincze T."/>
            <person name="Roberts R.J."/>
        </authorList>
    </citation>
    <scope>NUCLEOTIDE SEQUENCE [LARGE SCALE GENOMIC DNA]</scope>
    <source>
        <strain evidence="3 4">P</strain>
    </source>
</reference>
<feature type="coiled-coil region" evidence="1">
    <location>
        <begin position="581"/>
        <end position="652"/>
    </location>
</feature>
<keyword evidence="2" id="KW-0812">Transmembrane</keyword>
<dbReference type="OrthoDB" id="353238at2"/>
<evidence type="ECO:0000256" key="1">
    <source>
        <dbReference type="SAM" id="Coils"/>
    </source>
</evidence>
<accession>A0A5C1Q6J8</accession>
<dbReference type="EMBL" id="CP035807">
    <property type="protein sequence ID" value="QEN03615.1"/>
    <property type="molecule type" value="Genomic_DNA"/>
</dbReference>
<keyword evidence="2" id="KW-0472">Membrane</keyword>
<feature type="coiled-coil region" evidence="1">
    <location>
        <begin position="494"/>
        <end position="543"/>
    </location>
</feature>
<dbReference type="NCBIfam" id="NF047516">
    <property type="entry name" value="LA_3659_fam"/>
    <property type="match status" value="1"/>
</dbReference>
<evidence type="ECO:0000313" key="3">
    <source>
        <dbReference type="EMBL" id="QEN03615.1"/>
    </source>
</evidence>
<dbReference type="AlphaFoldDB" id="A0A5C1Q6J8"/>
<dbReference type="NCBIfam" id="NF047514">
    <property type="entry name" value="SpiroCoCo_N"/>
    <property type="match status" value="1"/>
</dbReference>
<feature type="transmembrane region" description="Helical" evidence="2">
    <location>
        <begin position="6"/>
        <end position="23"/>
    </location>
</feature>
<name>A0A5C1Q6J8_9SPIO</name>
<dbReference type="SUPFAM" id="SSF47162">
    <property type="entry name" value="Apolipoprotein"/>
    <property type="match status" value="1"/>
</dbReference>
<keyword evidence="4" id="KW-1185">Reference proteome</keyword>
<organism evidence="3 4">
    <name type="scientific">Thiospirochaeta perfilievii</name>
    <dbReference type="NCBI Taxonomy" id="252967"/>
    <lineage>
        <taxon>Bacteria</taxon>
        <taxon>Pseudomonadati</taxon>
        <taxon>Spirochaetota</taxon>
        <taxon>Spirochaetia</taxon>
        <taxon>Spirochaetales</taxon>
        <taxon>Spirochaetaceae</taxon>
        <taxon>Thiospirochaeta</taxon>
    </lineage>
</organism>
<dbReference type="KEGG" id="sper:EW093_02505"/>
<reference evidence="3 4" key="2">
    <citation type="submission" date="2019-09" db="EMBL/GenBank/DDBJ databases">
        <title>Complete Genome Sequence and Methylome Analysis of free living Spirochaetas.</title>
        <authorList>
            <person name="Leshcheva N."/>
            <person name="Mikheeva N."/>
        </authorList>
    </citation>
    <scope>NUCLEOTIDE SEQUENCE [LARGE SCALE GENOMIC DNA]</scope>
    <source>
        <strain evidence="3 4">P</strain>
    </source>
</reference>
<gene>
    <name evidence="3" type="ORF">EW093_02505</name>
</gene>
<keyword evidence="1" id="KW-0175">Coiled coil</keyword>
<sequence length="1099" mass="126824">MEMLSVLGNLIVLGIVSVVLVLFRKTDKNSKSLEQVKKYASKRNEEFDLYVEERISNLKDLSISLEVQEKTGAVILNRIAGEVDQLSEKIERIEELNKKVVGYNSTMDKMLNLSKELDERYSGLKKDSLFLEQVDKKVRDSKKKLGLIEKSIDDIATEFIENNNRSINKLKDSIYLQSKELTEELGERINKSSLYLDDIDSKVNELSNNYNTTAKLSYDTFKEDLNKLLENHRNTVLKITQDGEDLENSSFTEIKNKIDQRSSTLVQLLENKLLAIEEENKSKISQLSMDMGNVELIANNIKEENKQRLDSIKDQIDKQLGLIKELNSVGVKELQEEFKINFNEFRSISISEIEKTKRESETLLTDINDKLTNVKEYRDEVVNNISSVEEYVEGELSEIKDRVDSSVYDVTRSIQDKENEIRKAATDKIASSIESYKKDVELKLGDLVSVKSEIESTKESLYDSILGIKDDVKLEFKELNSNILEKKTSIFSELDNIKEDVSKQSKENEALLNNEKESMLRSLESLKQNNDKLKEDLISNEKEIREQVKLQRDRLISSVDADLTSKLDEIRSEFLDKINTFTDFDEEINSAKEKLEAHMKQIHGALEKDIDQFHEKLNQKMDDEKSVLNLFTEEFNRDKVELELEINKLKERSFTNISEKLDLFEDEYFAKLRERESLIDVETDSWRNKLGDSINVLKDETTTSILENMEQVNTRVNSFKDELEGDFKGFKLQFSERIESLIASLQSRESEVLNDSNEFKSRVEGDLQEVKDQLNLIVSEVNSKTNQLKDTLSSISEEQDKYISETEIFSRTDKLKSDLERSIDILSQKLKETDEKSDFVDLTNDKLEVLRPLLDQINGDIDNIENKRAKIDSLENRVNKVLDLSNSVDDKLKRIKESEGYIGEIQLKLRELKELEDSVSLEFNRLENKEAILEETNKAIDSGFSHVQIIENKLELLRDNITPFNNQIDNFKEKLIKVEEREKSINKAIDTLTILDSAIVDMDNKIEKMDKAREWIAGVETRLNESVRVADEQVKLMGALAQNKNDSSSKKSDTSAPNMNMRDMVIKLAHNGWKPEDIARTTKLSRGEVELILELSPRK</sequence>
<feature type="coiled-coil region" evidence="1">
    <location>
        <begin position="816"/>
        <end position="884"/>
    </location>
</feature>